<dbReference type="Proteomes" id="UP000000305">
    <property type="component" value="Unassembled WGS sequence"/>
</dbReference>
<evidence type="ECO:0000256" key="1">
    <source>
        <dbReference type="SAM" id="MobiDB-lite"/>
    </source>
</evidence>
<keyword evidence="3" id="KW-1185">Reference proteome</keyword>
<evidence type="ECO:0000313" key="3">
    <source>
        <dbReference type="Proteomes" id="UP000000305"/>
    </source>
</evidence>
<gene>
    <name evidence="2" type="ORF">DAPPUDRAFT_271965</name>
</gene>
<proteinExistence type="predicted"/>
<protein>
    <submittedName>
        <fullName evidence="2">Uncharacterized protein</fullName>
    </submittedName>
</protein>
<dbReference type="AlphaFoldDB" id="E9I2M7"/>
<dbReference type="KEGG" id="dpx:DAPPUDRAFT_271965"/>
<dbReference type="HOGENOM" id="CLU_1972703_0_0_1"/>
<name>E9I2M7_DAPPU</name>
<evidence type="ECO:0000313" key="2">
    <source>
        <dbReference type="EMBL" id="EFX61753.1"/>
    </source>
</evidence>
<dbReference type="EMBL" id="GL734165">
    <property type="protein sequence ID" value="EFX61753.1"/>
    <property type="molecule type" value="Genomic_DNA"/>
</dbReference>
<dbReference type="InParanoid" id="E9I2M7"/>
<sequence>MANPGHYDQMRDAPTERNNQFFNRSMPSGNQRITTSPIFKMLSVHLMFISRQIPLKSIFKWSKVQVPGRAIVPQCNNQVLISQLLDDKFLGARQPPRRRLEKGRPKSGASHTRFDHGHVESYWKTNT</sequence>
<organism evidence="2 3">
    <name type="scientific">Daphnia pulex</name>
    <name type="common">Water flea</name>
    <dbReference type="NCBI Taxonomy" id="6669"/>
    <lineage>
        <taxon>Eukaryota</taxon>
        <taxon>Metazoa</taxon>
        <taxon>Ecdysozoa</taxon>
        <taxon>Arthropoda</taxon>
        <taxon>Crustacea</taxon>
        <taxon>Branchiopoda</taxon>
        <taxon>Diplostraca</taxon>
        <taxon>Cladocera</taxon>
        <taxon>Anomopoda</taxon>
        <taxon>Daphniidae</taxon>
        <taxon>Daphnia</taxon>
    </lineage>
</organism>
<accession>E9I2M7</accession>
<reference evidence="2 3" key="1">
    <citation type="journal article" date="2011" name="Science">
        <title>The ecoresponsive genome of Daphnia pulex.</title>
        <authorList>
            <person name="Colbourne J.K."/>
            <person name="Pfrender M.E."/>
            <person name="Gilbert D."/>
            <person name="Thomas W.K."/>
            <person name="Tucker A."/>
            <person name="Oakley T.H."/>
            <person name="Tokishita S."/>
            <person name="Aerts A."/>
            <person name="Arnold G.J."/>
            <person name="Basu M.K."/>
            <person name="Bauer D.J."/>
            <person name="Caceres C.E."/>
            <person name="Carmel L."/>
            <person name="Casola C."/>
            <person name="Choi J.H."/>
            <person name="Detter J.C."/>
            <person name="Dong Q."/>
            <person name="Dusheyko S."/>
            <person name="Eads B.D."/>
            <person name="Frohlich T."/>
            <person name="Geiler-Samerotte K.A."/>
            <person name="Gerlach D."/>
            <person name="Hatcher P."/>
            <person name="Jogdeo S."/>
            <person name="Krijgsveld J."/>
            <person name="Kriventseva E.V."/>
            <person name="Kultz D."/>
            <person name="Laforsch C."/>
            <person name="Lindquist E."/>
            <person name="Lopez J."/>
            <person name="Manak J.R."/>
            <person name="Muller J."/>
            <person name="Pangilinan J."/>
            <person name="Patwardhan R.P."/>
            <person name="Pitluck S."/>
            <person name="Pritham E.J."/>
            <person name="Rechtsteiner A."/>
            <person name="Rho M."/>
            <person name="Rogozin I.B."/>
            <person name="Sakarya O."/>
            <person name="Salamov A."/>
            <person name="Schaack S."/>
            <person name="Shapiro H."/>
            <person name="Shiga Y."/>
            <person name="Skalitzky C."/>
            <person name="Smith Z."/>
            <person name="Souvorov A."/>
            <person name="Sung W."/>
            <person name="Tang Z."/>
            <person name="Tsuchiya D."/>
            <person name="Tu H."/>
            <person name="Vos H."/>
            <person name="Wang M."/>
            <person name="Wolf Y.I."/>
            <person name="Yamagata H."/>
            <person name="Yamada T."/>
            <person name="Ye Y."/>
            <person name="Shaw J.R."/>
            <person name="Andrews J."/>
            <person name="Crease T.J."/>
            <person name="Tang H."/>
            <person name="Lucas S.M."/>
            <person name="Robertson H.M."/>
            <person name="Bork P."/>
            <person name="Koonin E.V."/>
            <person name="Zdobnov E.M."/>
            <person name="Grigoriev I.V."/>
            <person name="Lynch M."/>
            <person name="Boore J.L."/>
        </authorList>
    </citation>
    <scope>NUCLEOTIDE SEQUENCE [LARGE SCALE GENOMIC DNA]</scope>
</reference>
<feature type="region of interest" description="Disordered" evidence="1">
    <location>
        <begin position="92"/>
        <end position="116"/>
    </location>
</feature>